<dbReference type="SUPFAM" id="SSF49452">
    <property type="entry name" value="Starch-binding domain-like"/>
    <property type="match status" value="1"/>
</dbReference>
<keyword evidence="3" id="KW-1185">Reference proteome</keyword>
<dbReference type="GO" id="GO:0030246">
    <property type="term" value="F:carbohydrate binding"/>
    <property type="evidence" value="ECO:0007669"/>
    <property type="project" value="InterPro"/>
</dbReference>
<evidence type="ECO:0000256" key="1">
    <source>
        <dbReference type="SAM" id="SignalP"/>
    </source>
</evidence>
<feature type="signal peptide" evidence="1">
    <location>
        <begin position="1"/>
        <end position="24"/>
    </location>
</feature>
<dbReference type="Gene3D" id="2.60.40.1120">
    <property type="entry name" value="Carboxypeptidase-like, regulatory domain"/>
    <property type="match status" value="1"/>
</dbReference>
<name>A0A7W8GEL3_9DEIO</name>
<reference evidence="2 3" key="1">
    <citation type="submission" date="2020-08" db="EMBL/GenBank/DDBJ databases">
        <title>Genomic Encyclopedia of Type Strains, Phase IV (KMG-IV): sequencing the most valuable type-strain genomes for metagenomic binning, comparative biology and taxonomic classification.</title>
        <authorList>
            <person name="Goeker M."/>
        </authorList>
    </citation>
    <scope>NUCLEOTIDE SEQUENCE [LARGE SCALE GENOMIC DNA]</scope>
    <source>
        <strain evidence="2 3">DSM 101791</strain>
    </source>
</reference>
<dbReference type="EMBL" id="JACHFN010000004">
    <property type="protein sequence ID" value="MBB5234073.1"/>
    <property type="molecule type" value="Genomic_DNA"/>
</dbReference>
<dbReference type="Gene3D" id="2.60.40.10">
    <property type="entry name" value="Immunoglobulins"/>
    <property type="match status" value="1"/>
</dbReference>
<feature type="chain" id="PRO_5030994461" description="CARDB domain-containing protein" evidence="1">
    <location>
        <begin position="25"/>
        <end position="1091"/>
    </location>
</feature>
<dbReference type="InterPro" id="IPR013784">
    <property type="entry name" value="Carb-bd-like_fold"/>
</dbReference>
<keyword evidence="1" id="KW-0732">Signal</keyword>
<organism evidence="2 3">
    <name type="scientific">Deinococcus budaensis</name>
    <dbReference type="NCBI Taxonomy" id="1665626"/>
    <lineage>
        <taxon>Bacteria</taxon>
        <taxon>Thermotogati</taxon>
        <taxon>Deinococcota</taxon>
        <taxon>Deinococci</taxon>
        <taxon>Deinococcales</taxon>
        <taxon>Deinococcaceae</taxon>
        <taxon>Deinococcus</taxon>
    </lineage>
</organism>
<dbReference type="RefSeq" id="WP_184027417.1">
    <property type="nucleotide sequence ID" value="NZ_JACHFN010000004.1"/>
</dbReference>
<gene>
    <name evidence="2" type="ORF">HNQ09_001511</name>
</gene>
<evidence type="ECO:0008006" key="4">
    <source>
        <dbReference type="Google" id="ProtNLM"/>
    </source>
</evidence>
<dbReference type="InterPro" id="IPR013783">
    <property type="entry name" value="Ig-like_fold"/>
</dbReference>
<dbReference type="Pfam" id="PF13620">
    <property type="entry name" value="CarboxypepD_reg"/>
    <property type="match status" value="1"/>
</dbReference>
<accession>A0A7W8GEL3</accession>
<evidence type="ECO:0000313" key="2">
    <source>
        <dbReference type="EMBL" id="MBB5234073.1"/>
    </source>
</evidence>
<evidence type="ECO:0000313" key="3">
    <source>
        <dbReference type="Proteomes" id="UP000525389"/>
    </source>
</evidence>
<dbReference type="AlphaFoldDB" id="A0A7W8GEL3"/>
<dbReference type="Proteomes" id="UP000525389">
    <property type="component" value="Unassembled WGS sequence"/>
</dbReference>
<sequence length="1091" mass="112491">MRPLPAQTLVLTALLGLGSLPGGAGWGAAQTSPVQSAPARLEALPGDFLTLPLRLPDQPPGTYRVTATLPRDWALLTTELDLAAGGAALLALHLPDDAAAGPHDLVFTLTGAGGAEVRWPVTVVVAAQPNFALTLPDPAQVRPGERRTFTARVTNLGNARDTLRLSVEGSASVTPERLTLGPGESAEVRLDYTQSTLGNADTLTLRAQSSVDPALRREGLLTLSVGTPPARGGGPQLTWSATLAPEVSREAGARATLPRDPVTGVPTLPGLPAPPAGGADPVGDAAGLSWGGNFGVGVGGQLSDYASGGVGYAARRLDDGTWRDDGLAQLDWGGLSVTARSRSGLSQLDLGAEYRRGDYLYGVSVARDVGEGGVTYGVGGRVSHRSGLYLSATHTFGEPGANAFGVGWTRALGAFTPTLEVSALRLGARWGYGVLERLDYENALLLLRQEYRFDSLGQQQQLSVQVSSRQLEPFGVSVGASVSSLGGVWRYDLGGQATYRPDEHFRAAVQAGYGSGGFRARFSALKQWPLAVGDLYLGGQADYEGGQLSGAAQLTAALPQPSGELLLSGLVGYAGGVYAGAGAGYLRGPFSVAGSVQYGASGLRGTLSAAYRPERGLYLSADYRLDRGGLGLGQSVRGSVGYGRGGWSAGALLGYSRAPGRAAELSYGASATGQLLPTLQVQASAERTGSRTRFSVGGRFTPSGAVRTPDAVVALFGGRNAGTLRLRAFEDLNRNGARDAGEPGVASRFLVGGQPLSTDAAGEASLLLTPGRYEVGLDGDVLAQFLIPALPAAEVKWRETVSVEVPVRQVGSVQGRLTDEGGRPVVGAEVRLAGAVGEHGAVSDGAGYYRLSGLDFGTYTLTLQADPALYRVPGPAPLTLASGEALLTHDAVLASNAELRGVETEGLSLRVILPEEALPPGTTLPVRVEVDPAAGGAAQSVAAESVVVEGLPTPLVLRNTGGNVWEGTLTLPADQQTPLEVQIVARQGDRRVAEERALLLVDPALPAASLQVAPYNALPGQVLTLRAVVYGAVTRVQVRDAGGRVTDLSAGPGRSYAAELAAPASPGSHTLTLLVDGEPRAEAAYRVLGRP</sequence>
<proteinExistence type="predicted"/>
<protein>
    <recommendedName>
        <fullName evidence="4">CARDB domain-containing protein</fullName>
    </recommendedName>
</protein>
<comment type="caution">
    <text evidence="2">The sequence shown here is derived from an EMBL/GenBank/DDBJ whole genome shotgun (WGS) entry which is preliminary data.</text>
</comment>